<feature type="region of interest" description="Disordered" evidence="2">
    <location>
        <begin position="174"/>
        <end position="197"/>
    </location>
</feature>
<dbReference type="InterPro" id="IPR035782">
    <property type="entry name" value="SPRY_RanBP9/10"/>
</dbReference>
<dbReference type="SMART" id="SM00757">
    <property type="entry name" value="CRA"/>
    <property type="match status" value="1"/>
</dbReference>
<name>A0A9P4QAJ4_9PEZI</name>
<dbReference type="InterPro" id="IPR003877">
    <property type="entry name" value="SPRY_dom"/>
</dbReference>
<dbReference type="SMART" id="SM00449">
    <property type="entry name" value="SPRY"/>
    <property type="match status" value="1"/>
</dbReference>
<dbReference type="InterPro" id="IPR006595">
    <property type="entry name" value="CTLH_C"/>
</dbReference>
<proteinExistence type="predicted"/>
<feature type="domain" description="CTLH" evidence="4">
    <location>
        <begin position="499"/>
        <end position="558"/>
    </location>
</feature>
<feature type="region of interest" description="Disordered" evidence="2">
    <location>
        <begin position="1"/>
        <end position="86"/>
    </location>
</feature>
<dbReference type="InterPro" id="IPR043136">
    <property type="entry name" value="B30.2/SPRY_sf"/>
</dbReference>
<evidence type="ECO:0000256" key="2">
    <source>
        <dbReference type="SAM" id="MobiDB-lite"/>
    </source>
</evidence>
<dbReference type="CDD" id="cd12909">
    <property type="entry name" value="SPRY_RanBP9_10"/>
    <property type="match status" value="1"/>
</dbReference>
<dbReference type="Proteomes" id="UP000799441">
    <property type="component" value="Unassembled WGS sequence"/>
</dbReference>
<dbReference type="Gene3D" id="2.60.120.920">
    <property type="match status" value="1"/>
</dbReference>
<dbReference type="Pfam" id="PF00622">
    <property type="entry name" value="SPRY"/>
    <property type="match status" value="1"/>
</dbReference>
<gene>
    <name evidence="5" type="ORF">K431DRAFT_346442</name>
</gene>
<dbReference type="InterPro" id="IPR050618">
    <property type="entry name" value="Ubq-SigPath_Reg"/>
</dbReference>
<dbReference type="SUPFAM" id="SSF49899">
    <property type="entry name" value="Concanavalin A-like lectins/glucanases"/>
    <property type="match status" value="1"/>
</dbReference>
<sequence length="793" mass="86558">MPPPYPPFGNAPQYSYYPMDNSLNPSRRPSYAIAAGGGSDSQNQNSHAFNSLAGARGSSGIANTRQSRSDAATAGIASSPSRNMDVDGTGRYNTGHRGLGAGAGATSAGAGAVSFNNSVRGDFVKGSTVDSDVTGWMRSLDRPEFFTPAYLRHSRHVQKLKRQWEKQTAEYEERVKSQGPYSPTQHALATRPSSSSLNKMYTSAAGHVHRGVAQDVIERMPPPGPPDDDRLRPLPSRWSDEDKMAGLEILADGTEVRFNGVIKTSDEAAAVRADQPMPRECGIYYYEVTVHSRGKDGLIGIGFSSKKVNLARLPGWEPESWAYHGDDGYSFACTASGKNYGPRFSSMDVIGCGINFRKGTAFFTKNGVFLGNAFSGIKNEKLFPSVGMKKPGEHLKVNFGKTPFVYDITSMMQMERQTIFEDIAKQDISSLQPPASHSGGSETTLVRKLVAQYLAHEGYVETSKAFQAETEESERPLRRADGTSEELEALKGQQDDDANAINRQKIRRAILHGDIDLALNYMNSYYPTVLQDERNRDVYFRLRCRKFIEMMKRYSDLENAAKPAAVKSSNGFASGKNKHAAPDTQMELDEQLYRETSAGGPTASSKQPFKTLAPARYSTDNDDNEDEEDASTNDNDDDDDDDVDMDSSTNNNNNKNNASVSTSVHLKQDALVQDALEYGSSLSAEFQKDPRQEIHKQLNDIFAVMAYPDPKDSVVGQQLDPKGRSDIAEEVNGAILVSLGKPSSAAIEKVGAWTEALLDEVAIKNGSAAAFVSVQNDFLRPDEGGDDGALDGY</sequence>
<evidence type="ECO:0000259" key="3">
    <source>
        <dbReference type="PROSITE" id="PS50188"/>
    </source>
</evidence>
<evidence type="ECO:0000256" key="1">
    <source>
        <dbReference type="ARBA" id="ARBA00002343"/>
    </source>
</evidence>
<dbReference type="PROSITE" id="PS50896">
    <property type="entry name" value="LISH"/>
    <property type="match status" value="1"/>
</dbReference>
<dbReference type="EMBL" id="MU003791">
    <property type="protein sequence ID" value="KAF2721361.1"/>
    <property type="molecule type" value="Genomic_DNA"/>
</dbReference>
<dbReference type="InterPro" id="IPR013320">
    <property type="entry name" value="ConA-like_dom_sf"/>
</dbReference>
<evidence type="ECO:0000313" key="6">
    <source>
        <dbReference type="Proteomes" id="UP000799441"/>
    </source>
</evidence>
<dbReference type="SMART" id="SM00667">
    <property type="entry name" value="LisH"/>
    <property type="match status" value="1"/>
</dbReference>
<dbReference type="Pfam" id="PF10607">
    <property type="entry name" value="CTLH"/>
    <property type="match status" value="1"/>
</dbReference>
<protein>
    <submittedName>
        <fullName evidence="5">SPRY-domain-containing protein</fullName>
    </submittedName>
</protein>
<feature type="compositionally biased region" description="Polar residues" evidence="2">
    <location>
        <begin position="179"/>
        <end position="197"/>
    </location>
</feature>
<dbReference type="InterPro" id="IPR001870">
    <property type="entry name" value="B30.2/SPRY"/>
</dbReference>
<comment type="function">
    <text evidence="1">Involved in the proteasome-dependent degradation of fructose-1,6-bisphosphatase.</text>
</comment>
<feature type="compositionally biased region" description="Polar residues" evidence="2">
    <location>
        <begin position="60"/>
        <end position="82"/>
    </location>
</feature>
<evidence type="ECO:0000259" key="4">
    <source>
        <dbReference type="PROSITE" id="PS50897"/>
    </source>
</evidence>
<dbReference type="InterPro" id="IPR006594">
    <property type="entry name" value="LisH"/>
</dbReference>
<keyword evidence="6" id="KW-1185">Reference proteome</keyword>
<accession>A0A9P4QAJ4</accession>
<feature type="region of interest" description="Disordered" evidence="2">
    <location>
        <begin position="595"/>
        <end position="662"/>
    </location>
</feature>
<organism evidence="5 6">
    <name type="scientific">Polychaeton citri CBS 116435</name>
    <dbReference type="NCBI Taxonomy" id="1314669"/>
    <lineage>
        <taxon>Eukaryota</taxon>
        <taxon>Fungi</taxon>
        <taxon>Dikarya</taxon>
        <taxon>Ascomycota</taxon>
        <taxon>Pezizomycotina</taxon>
        <taxon>Dothideomycetes</taxon>
        <taxon>Dothideomycetidae</taxon>
        <taxon>Capnodiales</taxon>
        <taxon>Capnodiaceae</taxon>
        <taxon>Polychaeton</taxon>
    </lineage>
</organism>
<comment type="caution">
    <text evidence="5">The sequence shown here is derived from an EMBL/GenBank/DDBJ whole genome shotgun (WGS) entry which is preliminary data.</text>
</comment>
<dbReference type="PANTHER" id="PTHR12864">
    <property type="entry name" value="RAN BINDING PROTEIN 9-RELATED"/>
    <property type="match status" value="1"/>
</dbReference>
<dbReference type="InterPro" id="IPR013144">
    <property type="entry name" value="CRA_dom"/>
</dbReference>
<dbReference type="PROSITE" id="PS50188">
    <property type="entry name" value="B302_SPRY"/>
    <property type="match status" value="1"/>
</dbReference>
<feature type="compositionally biased region" description="Polar residues" evidence="2">
    <location>
        <begin position="40"/>
        <end position="49"/>
    </location>
</feature>
<dbReference type="AlphaFoldDB" id="A0A9P4QAJ4"/>
<dbReference type="OrthoDB" id="25503at2759"/>
<feature type="domain" description="B30.2/SPRY" evidence="3">
    <location>
        <begin position="216"/>
        <end position="404"/>
    </location>
</feature>
<feature type="compositionally biased region" description="Low complexity" evidence="2">
    <location>
        <begin position="646"/>
        <end position="662"/>
    </location>
</feature>
<dbReference type="InterPro" id="IPR024964">
    <property type="entry name" value="CTLH/CRA"/>
</dbReference>
<dbReference type="SMART" id="SM00668">
    <property type="entry name" value="CTLH"/>
    <property type="match status" value="1"/>
</dbReference>
<reference evidence="5" key="1">
    <citation type="journal article" date="2020" name="Stud. Mycol.">
        <title>101 Dothideomycetes genomes: a test case for predicting lifestyles and emergence of pathogens.</title>
        <authorList>
            <person name="Haridas S."/>
            <person name="Albert R."/>
            <person name="Binder M."/>
            <person name="Bloem J."/>
            <person name="Labutti K."/>
            <person name="Salamov A."/>
            <person name="Andreopoulos B."/>
            <person name="Baker S."/>
            <person name="Barry K."/>
            <person name="Bills G."/>
            <person name="Bluhm B."/>
            <person name="Cannon C."/>
            <person name="Castanera R."/>
            <person name="Culley D."/>
            <person name="Daum C."/>
            <person name="Ezra D."/>
            <person name="Gonzalez J."/>
            <person name="Henrissat B."/>
            <person name="Kuo A."/>
            <person name="Liang C."/>
            <person name="Lipzen A."/>
            <person name="Lutzoni F."/>
            <person name="Magnuson J."/>
            <person name="Mondo S."/>
            <person name="Nolan M."/>
            <person name="Ohm R."/>
            <person name="Pangilinan J."/>
            <person name="Park H.-J."/>
            <person name="Ramirez L."/>
            <person name="Alfaro M."/>
            <person name="Sun H."/>
            <person name="Tritt A."/>
            <person name="Yoshinaga Y."/>
            <person name="Zwiers L.-H."/>
            <person name="Turgeon B."/>
            <person name="Goodwin S."/>
            <person name="Spatafora J."/>
            <person name="Crous P."/>
            <person name="Grigoriev I."/>
        </authorList>
    </citation>
    <scope>NUCLEOTIDE SEQUENCE</scope>
    <source>
        <strain evidence="5">CBS 116435</strain>
    </source>
</reference>
<dbReference type="PROSITE" id="PS50897">
    <property type="entry name" value="CTLH"/>
    <property type="match status" value="1"/>
</dbReference>
<evidence type="ECO:0000313" key="5">
    <source>
        <dbReference type="EMBL" id="KAF2721361.1"/>
    </source>
</evidence>
<feature type="compositionally biased region" description="Acidic residues" evidence="2">
    <location>
        <begin position="620"/>
        <end position="645"/>
    </location>
</feature>